<dbReference type="RefSeq" id="WP_129890183.1">
    <property type="nucleotide sequence ID" value="NZ_CP035758.1"/>
</dbReference>
<dbReference type="AlphaFoldDB" id="A0A4P6JUY0"/>
<gene>
    <name evidence="1" type="ORF">EPA93_25370</name>
</gene>
<dbReference type="Proteomes" id="UP000290365">
    <property type="component" value="Chromosome"/>
</dbReference>
<dbReference type="EMBL" id="CP035758">
    <property type="protein sequence ID" value="QBD79130.1"/>
    <property type="molecule type" value="Genomic_DNA"/>
</dbReference>
<accession>A0A4P6JUY0</accession>
<name>A0A4P6JUY0_KTERU</name>
<protein>
    <recommendedName>
        <fullName evidence="3">Adhesin domain-containing protein</fullName>
    </recommendedName>
</protein>
<reference evidence="1 2" key="1">
    <citation type="submission" date="2019-01" db="EMBL/GenBank/DDBJ databases">
        <title>Ktedonosporobacter rubrisoli SCAWS-G2.</title>
        <authorList>
            <person name="Huang Y."/>
            <person name="Yan B."/>
        </authorList>
    </citation>
    <scope>NUCLEOTIDE SEQUENCE [LARGE SCALE GENOMIC DNA]</scope>
    <source>
        <strain evidence="1 2">SCAWS-G2</strain>
    </source>
</reference>
<evidence type="ECO:0008006" key="3">
    <source>
        <dbReference type="Google" id="ProtNLM"/>
    </source>
</evidence>
<evidence type="ECO:0000313" key="1">
    <source>
        <dbReference type="EMBL" id="QBD79130.1"/>
    </source>
</evidence>
<dbReference type="OrthoDB" id="160941at2"/>
<evidence type="ECO:0000313" key="2">
    <source>
        <dbReference type="Proteomes" id="UP000290365"/>
    </source>
</evidence>
<proteinExistence type="predicted"/>
<organism evidence="1 2">
    <name type="scientific">Ktedonosporobacter rubrisoli</name>
    <dbReference type="NCBI Taxonomy" id="2509675"/>
    <lineage>
        <taxon>Bacteria</taxon>
        <taxon>Bacillati</taxon>
        <taxon>Chloroflexota</taxon>
        <taxon>Ktedonobacteria</taxon>
        <taxon>Ktedonobacterales</taxon>
        <taxon>Ktedonosporobacteraceae</taxon>
        <taxon>Ktedonosporobacter</taxon>
    </lineage>
</organism>
<dbReference type="KEGG" id="kbs:EPA93_25370"/>
<keyword evidence="2" id="KW-1185">Reference proteome</keyword>
<sequence>MFKQNFSVESRKPCVMLRNIEGDLKIYSWDRREIQLETAEPVQEVWQQDNVLTVANYRGDITLWVPAVRDLLFFVTTSIVVNGLRGKSHIDGVGNVQLEDVDGPAQLNNIAGNVRLIKVSEAATITRVAGNLYALHAFNVNVPGKVGGNAELHDIEQAQIDGVGGNLDADNVGVHLHCNRVSGNARVNNCQNAEISLQSVSGNLNVDNAAVMQSSSVSGNLQVYANFPAQGVTRLRAGGNATLILPDNASTKLRVRAGGMIRGSSVPYRIAHNATLVYGEGQANLELVAGGNIDLDGNLQMHTA</sequence>